<dbReference type="AlphaFoldDB" id="A0AA34WI40"/>
<sequence length="377" mass="40950">MASLPLNNFLSGGERLSNFIKKPNENDVPSKDQSTIQKVALTIIAILALSIAIVSGIVACILCQPLLCILTGASAGIALLCLGALLCHKKRAVTKSEPSRTSSPEPKSIPESRSPSPTPLPTVSPTPLPQTTFPKHNVLLGQNWDRKRDLKEVIPNATLATSNQRCNIWKLSRSFGGKSDIILIDTEGDITRPRVIVPNSSIMFVNAANPSMTQGGGGTNAAFTKAVSDRCWEQSKHSINTVNPTANLSVSECRSSQWEGRDQAHIFTEGPTHFFAQLLGPQARLCNSNWEEAYEKCYQAYLQCFCEAKRQKADLVQIPLLSSGIYAPLSNENQGINRELWLQAVCSSLVSAAQKFSEVKNNNLIIVLTGINGPQLD</sequence>
<evidence type="ECO:0000313" key="5">
    <source>
        <dbReference type="Proteomes" id="UP000008305"/>
    </source>
</evidence>
<organism evidence="4 5">
    <name type="scientific">Chlamydia pecorum (strain ATCC VR-628 / DSM 29919 / E58)</name>
    <name type="common">Chlamydophila pecorum</name>
    <dbReference type="NCBI Taxonomy" id="331635"/>
    <lineage>
        <taxon>Bacteria</taxon>
        <taxon>Pseudomonadati</taxon>
        <taxon>Chlamydiota</taxon>
        <taxon>Chlamydiia</taxon>
        <taxon>Chlamydiales</taxon>
        <taxon>Chlamydiaceae</taxon>
        <taxon>Chlamydia/Chlamydophila group</taxon>
        <taxon>Chlamydia</taxon>
    </lineage>
</organism>
<dbReference type="RefSeq" id="WP_013712792.1">
    <property type="nucleotide sequence ID" value="NC_015408.1"/>
</dbReference>
<dbReference type="InterPro" id="IPR002589">
    <property type="entry name" value="Macro_dom"/>
</dbReference>
<keyword evidence="2" id="KW-0812">Transmembrane</keyword>
<gene>
    <name evidence="4" type="ordered locus">G5S_0766</name>
</gene>
<dbReference type="SMART" id="SM00506">
    <property type="entry name" value="A1pp"/>
    <property type="match status" value="1"/>
</dbReference>
<protein>
    <recommendedName>
        <fullName evidence="3">Macro domain-containing protein</fullName>
    </recommendedName>
</protein>
<dbReference type="InterPro" id="IPR043472">
    <property type="entry name" value="Macro_dom-like"/>
</dbReference>
<feature type="domain" description="Macro" evidence="3">
    <location>
        <begin position="170"/>
        <end position="377"/>
    </location>
</feature>
<feature type="region of interest" description="Disordered" evidence="1">
    <location>
        <begin position="95"/>
        <end position="134"/>
    </location>
</feature>
<keyword evidence="2" id="KW-0472">Membrane</keyword>
<evidence type="ECO:0000256" key="2">
    <source>
        <dbReference type="SAM" id="Phobius"/>
    </source>
</evidence>
<keyword evidence="2" id="KW-1133">Transmembrane helix</keyword>
<name>A0AA34WI40_CHLPE</name>
<dbReference type="PROSITE" id="PS51154">
    <property type="entry name" value="MACRO"/>
    <property type="match status" value="1"/>
</dbReference>
<feature type="compositionally biased region" description="Pro residues" evidence="1">
    <location>
        <begin position="116"/>
        <end position="128"/>
    </location>
</feature>
<dbReference type="KEGG" id="cpm:G5S_0766"/>
<evidence type="ECO:0000259" key="3">
    <source>
        <dbReference type="PROSITE" id="PS51154"/>
    </source>
</evidence>
<feature type="transmembrane region" description="Helical" evidence="2">
    <location>
        <begin position="66"/>
        <end position="86"/>
    </location>
</feature>
<dbReference type="Proteomes" id="UP000008305">
    <property type="component" value="Chromosome"/>
</dbReference>
<dbReference type="SUPFAM" id="SSF52949">
    <property type="entry name" value="Macro domain-like"/>
    <property type="match status" value="1"/>
</dbReference>
<evidence type="ECO:0000313" key="4">
    <source>
        <dbReference type="EMBL" id="AEB41714.1"/>
    </source>
</evidence>
<feature type="transmembrane region" description="Helical" evidence="2">
    <location>
        <begin position="39"/>
        <end position="59"/>
    </location>
</feature>
<dbReference type="EMBL" id="CP002608">
    <property type="protein sequence ID" value="AEB41714.1"/>
    <property type="molecule type" value="Genomic_DNA"/>
</dbReference>
<keyword evidence="5" id="KW-1185">Reference proteome</keyword>
<accession>A0AA34WI40</accession>
<proteinExistence type="predicted"/>
<dbReference type="Gene3D" id="3.40.220.10">
    <property type="entry name" value="Leucine Aminopeptidase, subunit E, domain 1"/>
    <property type="match status" value="1"/>
</dbReference>
<evidence type="ECO:0000256" key="1">
    <source>
        <dbReference type="SAM" id="MobiDB-lite"/>
    </source>
</evidence>
<reference evidence="4 5" key="1">
    <citation type="journal article" date="2011" name="J. Bacteriol.">
        <title>Genome sequence of the obligate intracellular animal pathogen Chlamydia pecorum E58.</title>
        <authorList>
            <person name="Mojica S."/>
            <person name="Huot Creasy H."/>
            <person name="Daugherty S."/>
            <person name="Read T.D."/>
            <person name="Kim T."/>
            <person name="Kaltenboeck B."/>
            <person name="Bavoil P."/>
            <person name="Myers G.S."/>
        </authorList>
    </citation>
    <scope>NUCLEOTIDE SEQUENCE [LARGE SCALE GENOMIC DNA]</scope>
    <source>
        <strain evidence="4 5">E58</strain>
    </source>
</reference>